<comment type="caution">
    <text evidence="1">The sequence shown here is derived from an EMBL/GenBank/DDBJ whole genome shotgun (WGS) entry which is preliminary data.</text>
</comment>
<dbReference type="EMBL" id="CM045759">
    <property type="protein sequence ID" value="KAI8018808.1"/>
    <property type="molecule type" value="Genomic_DNA"/>
</dbReference>
<reference evidence="1 2" key="1">
    <citation type="journal article" date="2022" name="Plant J.">
        <title>Chromosome-level genome of Camellia lanceoleosa provides a valuable resource for understanding genome evolution and self-incompatibility.</title>
        <authorList>
            <person name="Gong W."/>
            <person name="Xiao S."/>
            <person name="Wang L."/>
            <person name="Liao Z."/>
            <person name="Chang Y."/>
            <person name="Mo W."/>
            <person name="Hu G."/>
            <person name="Li W."/>
            <person name="Zhao G."/>
            <person name="Zhu H."/>
            <person name="Hu X."/>
            <person name="Ji K."/>
            <person name="Xiang X."/>
            <person name="Song Q."/>
            <person name="Yuan D."/>
            <person name="Jin S."/>
            <person name="Zhang L."/>
        </authorList>
    </citation>
    <scope>NUCLEOTIDE SEQUENCE [LARGE SCALE GENOMIC DNA]</scope>
    <source>
        <strain evidence="1">SQ_2022a</strain>
    </source>
</reference>
<accession>A0ACC0I1I7</accession>
<evidence type="ECO:0000313" key="1">
    <source>
        <dbReference type="EMBL" id="KAI8018808.1"/>
    </source>
</evidence>
<evidence type="ECO:0000313" key="2">
    <source>
        <dbReference type="Proteomes" id="UP001060215"/>
    </source>
</evidence>
<keyword evidence="2" id="KW-1185">Reference proteome</keyword>
<organism evidence="1 2">
    <name type="scientific">Camellia lanceoleosa</name>
    <dbReference type="NCBI Taxonomy" id="1840588"/>
    <lineage>
        <taxon>Eukaryota</taxon>
        <taxon>Viridiplantae</taxon>
        <taxon>Streptophyta</taxon>
        <taxon>Embryophyta</taxon>
        <taxon>Tracheophyta</taxon>
        <taxon>Spermatophyta</taxon>
        <taxon>Magnoliopsida</taxon>
        <taxon>eudicotyledons</taxon>
        <taxon>Gunneridae</taxon>
        <taxon>Pentapetalae</taxon>
        <taxon>asterids</taxon>
        <taxon>Ericales</taxon>
        <taxon>Theaceae</taxon>
        <taxon>Camellia</taxon>
    </lineage>
</organism>
<name>A0ACC0I1I7_9ERIC</name>
<protein>
    <submittedName>
        <fullName evidence="1">Uncharacterized protein</fullName>
    </submittedName>
</protein>
<gene>
    <name evidence="1" type="ORF">LOK49_LG04G00229</name>
</gene>
<dbReference type="Proteomes" id="UP001060215">
    <property type="component" value="Chromosome 2"/>
</dbReference>
<proteinExistence type="predicted"/>
<sequence>MASSSTPQRRRLTIIFAEKVAADDNLLKQIFIRLPPKPLFSFKTISERWFNLISDPYVVGDYILPNSPSSFYFRRYSSPFFPDIEFNHIFVNGFVNLSVPISLNLFDEPNGVKIL</sequence>